<dbReference type="EMBL" id="JAGYWB010000014">
    <property type="protein sequence ID" value="KAI0499001.1"/>
    <property type="molecule type" value="Genomic_DNA"/>
</dbReference>
<organism evidence="1 2">
    <name type="scientific">Dendrobium nobile</name>
    <name type="common">Orchid</name>
    <dbReference type="NCBI Taxonomy" id="94219"/>
    <lineage>
        <taxon>Eukaryota</taxon>
        <taxon>Viridiplantae</taxon>
        <taxon>Streptophyta</taxon>
        <taxon>Embryophyta</taxon>
        <taxon>Tracheophyta</taxon>
        <taxon>Spermatophyta</taxon>
        <taxon>Magnoliopsida</taxon>
        <taxon>Liliopsida</taxon>
        <taxon>Asparagales</taxon>
        <taxon>Orchidaceae</taxon>
        <taxon>Epidendroideae</taxon>
        <taxon>Malaxideae</taxon>
        <taxon>Dendrobiinae</taxon>
        <taxon>Dendrobium</taxon>
    </lineage>
</organism>
<reference evidence="1" key="1">
    <citation type="journal article" date="2022" name="Front. Genet.">
        <title>Chromosome-Scale Assembly of the Dendrobium nobile Genome Provides Insights Into the Molecular Mechanism of the Biosynthesis of the Medicinal Active Ingredient of Dendrobium.</title>
        <authorList>
            <person name="Xu Q."/>
            <person name="Niu S.-C."/>
            <person name="Li K.-L."/>
            <person name="Zheng P.-J."/>
            <person name="Zhang X.-J."/>
            <person name="Jia Y."/>
            <person name="Liu Y."/>
            <person name="Niu Y.-X."/>
            <person name="Yu L.-H."/>
            <person name="Chen D.-F."/>
            <person name="Zhang G.-Q."/>
        </authorList>
    </citation>
    <scope>NUCLEOTIDE SEQUENCE</scope>
    <source>
        <tissue evidence="1">Leaf</tissue>
    </source>
</reference>
<protein>
    <submittedName>
        <fullName evidence="1">Uncharacterized protein</fullName>
    </submittedName>
</protein>
<evidence type="ECO:0000313" key="1">
    <source>
        <dbReference type="EMBL" id="KAI0499001.1"/>
    </source>
</evidence>
<comment type="caution">
    <text evidence="1">The sequence shown here is derived from an EMBL/GenBank/DDBJ whole genome shotgun (WGS) entry which is preliminary data.</text>
</comment>
<dbReference type="Proteomes" id="UP000829196">
    <property type="component" value="Unassembled WGS sequence"/>
</dbReference>
<sequence>MASLASRSRSLDVLLFYEGPSIPPSQRELSFLPGAAGRRMLCEALPFVPSSSGGEGPSNHRFLEGSRRLLSCHEFCILGVFPFLATKEDKLER</sequence>
<keyword evidence="2" id="KW-1185">Reference proteome</keyword>
<name>A0A8T3ASB8_DENNO</name>
<accession>A0A8T3ASB8</accession>
<gene>
    <name evidence="1" type="ORF">KFK09_019901</name>
</gene>
<evidence type="ECO:0000313" key="2">
    <source>
        <dbReference type="Proteomes" id="UP000829196"/>
    </source>
</evidence>
<dbReference type="AlphaFoldDB" id="A0A8T3ASB8"/>
<proteinExistence type="predicted"/>